<comment type="caution">
    <text evidence="1">The sequence shown here is derived from an EMBL/GenBank/DDBJ whole genome shotgun (WGS) entry which is preliminary data.</text>
</comment>
<reference evidence="1" key="1">
    <citation type="submission" date="2023-07" db="EMBL/GenBank/DDBJ databases">
        <title>Black Yeasts Isolated from many extreme environments.</title>
        <authorList>
            <person name="Coleine C."/>
            <person name="Stajich J.E."/>
            <person name="Selbmann L."/>
        </authorList>
    </citation>
    <scope>NUCLEOTIDE SEQUENCE</scope>
    <source>
        <strain evidence="1">CCFEE 5714</strain>
    </source>
</reference>
<gene>
    <name evidence="1" type="primary">POL5_1</name>
    <name evidence="1" type="ORF">LTR37_005464</name>
</gene>
<keyword evidence="2" id="KW-1185">Reference proteome</keyword>
<proteinExistence type="predicted"/>
<dbReference type="Proteomes" id="UP001281147">
    <property type="component" value="Unassembled WGS sequence"/>
</dbReference>
<dbReference type="EMBL" id="JAUTXU010000034">
    <property type="protein sequence ID" value="KAK3718038.1"/>
    <property type="molecule type" value="Genomic_DNA"/>
</dbReference>
<protein>
    <submittedName>
        <fullName evidence="1">DNA-directed DNA polymerase</fullName>
        <ecNumber evidence="1">2.7.7.7</ecNumber>
    </submittedName>
</protein>
<dbReference type="EC" id="2.7.7.7" evidence="1"/>
<keyword evidence="1" id="KW-0808">Transferase</keyword>
<evidence type="ECO:0000313" key="2">
    <source>
        <dbReference type="Proteomes" id="UP001281147"/>
    </source>
</evidence>
<keyword evidence="1" id="KW-0548">Nucleotidyltransferase</keyword>
<organism evidence="1 2">
    <name type="scientific">Vermiconidia calcicola</name>
    <dbReference type="NCBI Taxonomy" id="1690605"/>
    <lineage>
        <taxon>Eukaryota</taxon>
        <taxon>Fungi</taxon>
        <taxon>Dikarya</taxon>
        <taxon>Ascomycota</taxon>
        <taxon>Pezizomycotina</taxon>
        <taxon>Dothideomycetes</taxon>
        <taxon>Dothideomycetidae</taxon>
        <taxon>Mycosphaerellales</taxon>
        <taxon>Extremaceae</taxon>
        <taxon>Vermiconidia</taxon>
    </lineage>
</organism>
<evidence type="ECO:0000313" key="1">
    <source>
        <dbReference type="EMBL" id="KAK3718038.1"/>
    </source>
</evidence>
<keyword evidence="1" id="KW-0239">DNA-directed DNA polymerase</keyword>
<sequence>MSRHKRLREEDTPAGSEYVHPSRKKRFKYTPEDAQLAKLYNDLADNVQTVRIKAAGDLLKNLSAESSDQLQRLETAVTRLIRGLCSGRKAARLGFSIALAEVFRLKFRSGSEQSGHETVLVPTIDHIIQLTETEGNVSGLEKRDHLLGRRFALQALLHSDVGLEKNLPDVQWNSLLQTTFDLATSKQWLRREVGVMLYDYLISPSGEKLKDSRVQAVIEAASSSKQLKTPEGVGLWLTVQDRFPRVSLPKGLWHHDDPLSSKERQVLSKVLLESAVDDDAMAKQTGTRQAAPGFVWNIILSRLFNDEHHKNFAKFWESCVASTMFSASSSTERRSLGLQVFHLALSSAPKSKLPDVIHANILRCVLDQRASAERYLFDAAKAPLDLMVRLAKLDPNVAGILFQELTEKGAMNLDQLTKTKTLESIVGHADDTSLSMVVSAVESGYVELVHKDDKTAENQKRYLADTLLAVVRSRKDASKALTMLPSEQSKDQIFWLEGLLSTLTTFGYDGSQGSNVVRSRLMSCLNCLMDNPMEHAIKAPVLVAHLAIAQLGFTARLDKRTLEVVTSAKTSLDDSLAHSNGKAGSRAFALLFALSILQVYGEEADAVAALGDLVTCYQSQDGSSKNDSTTMLVELLLSFVSKQSTLFRKLAEQVFSAFAAGLDVESLQSMVDILGQKEGLSGQQELFDQGDENSEEEEDDVENVEEASDVELTNGHGASDPKSEEDDESDEGSSDAEEGASDDEEAIFDKKLAEALGTGRAEDDEGSDEDGSDMDDEQMMALEPHLASIFKERQTTTSKKQDKKDAKENIVNFKNRVLDLLMIYVKSQYDSILALDLILPLSTLVRKTSNKPTAEKAFAVLKAYFDACSKHKSLPQPSSGDKEAVFEVLTAVHDEMKCGGSKMHASACSRSSLFLSKVLVALDAKHYYQIAGMYANLQSQWYLDPKSKLQASVFTEWNSWSIATRKQHG</sequence>
<name>A0ACC3NJR5_9PEZI</name>
<accession>A0ACC3NJR5</accession>